<evidence type="ECO:0000256" key="1">
    <source>
        <dbReference type="ARBA" id="ARBA00006484"/>
    </source>
</evidence>
<reference evidence="3" key="1">
    <citation type="submission" date="2023-08" db="EMBL/GenBank/DDBJ databases">
        <authorList>
            <person name="Chen Y."/>
            <person name="Shah S."/>
            <person name="Dougan E. K."/>
            <person name="Thang M."/>
            <person name="Chan C."/>
        </authorList>
    </citation>
    <scope>NUCLEOTIDE SEQUENCE</scope>
</reference>
<accession>A0AA36NGD4</accession>
<proteinExistence type="inferred from homology"/>
<dbReference type="InterPro" id="IPR002347">
    <property type="entry name" value="SDR_fam"/>
</dbReference>
<organism evidence="3 4">
    <name type="scientific">Effrenium voratum</name>
    <dbReference type="NCBI Taxonomy" id="2562239"/>
    <lineage>
        <taxon>Eukaryota</taxon>
        <taxon>Sar</taxon>
        <taxon>Alveolata</taxon>
        <taxon>Dinophyceae</taxon>
        <taxon>Suessiales</taxon>
        <taxon>Symbiodiniaceae</taxon>
        <taxon>Effrenium</taxon>
    </lineage>
</organism>
<dbReference type="Gene3D" id="3.40.50.720">
    <property type="entry name" value="NAD(P)-binding Rossmann-like Domain"/>
    <property type="match status" value="1"/>
</dbReference>
<evidence type="ECO:0000256" key="2">
    <source>
        <dbReference type="ARBA" id="ARBA00023002"/>
    </source>
</evidence>
<dbReference type="SUPFAM" id="SSF51735">
    <property type="entry name" value="NAD(P)-binding Rossmann-fold domains"/>
    <property type="match status" value="1"/>
</dbReference>
<dbReference type="Pfam" id="PF00106">
    <property type="entry name" value="adh_short"/>
    <property type="match status" value="1"/>
</dbReference>
<dbReference type="EMBL" id="CAUJNA010003445">
    <property type="protein sequence ID" value="CAJ1402246.1"/>
    <property type="molecule type" value="Genomic_DNA"/>
</dbReference>
<keyword evidence="4" id="KW-1185">Reference proteome</keyword>
<evidence type="ECO:0000313" key="4">
    <source>
        <dbReference type="Proteomes" id="UP001178507"/>
    </source>
</evidence>
<keyword evidence="2" id="KW-0560">Oxidoreductase</keyword>
<dbReference type="PANTHER" id="PTHR24320:SF148">
    <property type="entry name" value="NAD(P)-BINDING ROSSMANN-FOLD SUPERFAMILY PROTEIN"/>
    <property type="match status" value="1"/>
</dbReference>
<comment type="similarity">
    <text evidence="1">Belongs to the short-chain dehydrogenases/reductases (SDR) family.</text>
</comment>
<dbReference type="InterPro" id="IPR036291">
    <property type="entry name" value="NAD(P)-bd_dom_sf"/>
</dbReference>
<evidence type="ECO:0000313" key="3">
    <source>
        <dbReference type="EMBL" id="CAJ1402246.1"/>
    </source>
</evidence>
<dbReference type="GO" id="GO:0016491">
    <property type="term" value="F:oxidoreductase activity"/>
    <property type="evidence" value="ECO:0007669"/>
    <property type="project" value="UniProtKB-KW"/>
</dbReference>
<protein>
    <submittedName>
        <fullName evidence="3">Uncharacterized protein</fullName>
    </submittedName>
</protein>
<name>A0AA36NGD4_9DINO</name>
<dbReference type="Proteomes" id="UP001178507">
    <property type="component" value="Unassembled WGS sequence"/>
</dbReference>
<dbReference type="PRINTS" id="PR00081">
    <property type="entry name" value="GDHRDH"/>
</dbReference>
<dbReference type="PANTHER" id="PTHR24320">
    <property type="entry name" value="RETINOL DEHYDROGENASE"/>
    <property type="match status" value="1"/>
</dbReference>
<sequence>MAKMSWDSVGLATVGFLGVLGVRRRLEAPKPAEKAATPLRLPGAQCIVTGASGGLGAELALALAEAGAEVTLGCRSLERCERQKRQLFARCNEAAEKERKEVLPSATSAGARSERRRHCLDLRRRMVCKELDLNSARSIRAFAKEMAGSGSRQIILVNNAGVMGESTEDTDDVQLRTNHYGHFMLTQLLLPKMDPSSIIVVMTSRAHRQGSLTVGNEGETLNSEEIEGSPPVAKLLHSLGLGWYARYARSKLCNVLFAAEQRRRLPEGPAVVAVSPGLVNTDIFRSVSPEALGRLVRWLADKFFQTPSEGAQNVLAALQAAHEAQAKGESEEVALYWHCGQPQRPSEASLHPGLGAALWRASEAAVKEF</sequence>
<comment type="caution">
    <text evidence="3">The sequence shown here is derived from an EMBL/GenBank/DDBJ whole genome shotgun (WGS) entry which is preliminary data.</text>
</comment>
<gene>
    <name evidence="3" type="ORF">EVOR1521_LOCUS25178</name>
</gene>
<dbReference type="AlphaFoldDB" id="A0AA36NGD4"/>